<accession>A0A239LSC9</accession>
<evidence type="ECO:0000256" key="1">
    <source>
        <dbReference type="ARBA" id="ARBA00008987"/>
    </source>
</evidence>
<proteinExistence type="inferred from homology"/>
<dbReference type="GO" id="GO:0005737">
    <property type="term" value="C:cytoplasm"/>
    <property type="evidence" value="ECO:0007669"/>
    <property type="project" value="TreeGrafter"/>
</dbReference>
<dbReference type="AlphaFoldDB" id="A0A239LSC9"/>
<dbReference type="InterPro" id="IPR036249">
    <property type="entry name" value="Thioredoxin-like_sf"/>
</dbReference>
<organism evidence="4 5">
    <name type="scientific">Anaerovirgula multivorans</name>
    <dbReference type="NCBI Taxonomy" id="312168"/>
    <lineage>
        <taxon>Bacteria</taxon>
        <taxon>Bacillati</taxon>
        <taxon>Bacillota</taxon>
        <taxon>Clostridia</taxon>
        <taxon>Peptostreptococcales</taxon>
        <taxon>Natronincolaceae</taxon>
        <taxon>Anaerovirgula</taxon>
    </lineage>
</organism>
<dbReference type="Proteomes" id="UP000198304">
    <property type="component" value="Unassembled WGS sequence"/>
</dbReference>
<keyword evidence="5" id="KW-1185">Reference proteome</keyword>
<dbReference type="SUPFAM" id="SSF52833">
    <property type="entry name" value="Thioredoxin-like"/>
    <property type="match status" value="1"/>
</dbReference>
<dbReference type="CDD" id="cd02947">
    <property type="entry name" value="TRX_family"/>
    <property type="match status" value="1"/>
</dbReference>
<dbReference type="PANTHER" id="PTHR45663:SF11">
    <property type="entry name" value="GEO12009P1"/>
    <property type="match status" value="1"/>
</dbReference>
<dbReference type="PROSITE" id="PS51352">
    <property type="entry name" value="THIOREDOXIN_2"/>
    <property type="match status" value="1"/>
</dbReference>
<dbReference type="PANTHER" id="PTHR45663">
    <property type="entry name" value="GEO12009P1"/>
    <property type="match status" value="1"/>
</dbReference>
<dbReference type="Gene3D" id="3.40.30.10">
    <property type="entry name" value="Glutaredoxin"/>
    <property type="match status" value="1"/>
</dbReference>
<evidence type="ECO:0000256" key="2">
    <source>
        <dbReference type="ARBA" id="ARBA00023284"/>
    </source>
</evidence>
<comment type="similarity">
    <text evidence="1">Belongs to the thioredoxin family.</text>
</comment>
<gene>
    <name evidence="4" type="ORF">SAMN05446037_10991</name>
</gene>
<dbReference type="EMBL" id="FZOJ01000099">
    <property type="protein sequence ID" value="SNT32544.1"/>
    <property type="molecule type" value="Genomic_DNA"/>
</dbReference>
<dbReference type="InterPro" id="IPR013766">
    <property type="entry name" value="Thioredoxin_domain"/>
</dbReference>
<dbReference type="NCBIfam" id="NF047697">
    <property type="entry name" value="ThioredTrxAClost"/>
    <property type="match status" value="1"/>
</dbReference>
<dbReference type="Pfam" id="PF00085">
    <property type="entry name" value="Thioredoxin"/>
    <property type="match status" value="1"/>
</dbReference>
<protein>
    <submittedName>
        <fullName evidence="4">Thioredoxin 1</fullName>
    </submittedName>
</protein>
<keyword evidence="2" id="KW-0676">Redox-active center</keyword>
<evidence type="ECO:0000313" key="4">
    <source>
        <dbReference type="EMBL" id="SNT32544.1"/>
    </source>
</evidence>
<name>A0A239LSC9_9FIRM</name>
<sequence>MTQIFDLVSVAFTECNNFEGGKKMLAVDKDTFQTEVLQGEGYVLVDYWSESCEPCKALMPSIMELAEKYEGSVRFCKLETTKARRLAIKEKVMGLPTIAIYKDGAKIDEVTKDDATMANIEAMIKKYV</sequence>
<reference evidence="4 5" key="1">
    <citation type="submission" date="2017-06" db="EMBL/GenBank/DDBJ databases">
        <authorList>
            <person name="Kim H.J."/>
            <person name="Triplett B.A."/>
        </authorList>
    </citation>
    <scope>NUCLEOTIDE SEQUENCE [LARGE SCALE GENOMIC DNA]</scope>
    <source>
        <strain evidence="4 5">SCA</strain>
    </source>
</reference>
<evidence type="ECO:0000259" key="3">
    <source>
        <dbReference type="PROSITE" id="PS51352"/>
    </source>
</evidence>
<evidence type="ECO:0000313" key="5">
    <source>
        <dbReference type="Proteomes" id="UP000198304"/>
    </source>
</evidence>
<feature type="domain" description="Thioredoxin" evidence="3">
    <location>
        <begin position="18"/>
        <end position="128"/>
    </location>
</feature>
<dbReference type="GO" id="GO:0015035">
    <property type="term" value="F:protein-disulfide reductase activity"/>
    <property type="evidence" value="ECO:0007669"/>
    <property type="project" value="TreeGrafter"/>
</dbReference>